<dbReference type="EMBL" id="JADMCD010000022">
    <property type="protein sequence ID" value="MBF8643767.1"/>
    <property type="molecule type" value="Genomic_DNA"/>
</dbReference>
<evidence type="ECO:0000313" key="2">
    <source>
        <dbReference type="Proteomes" id="UP000626180"/>
    </source>
</evidence>
<proteinExistence type="predicted"/>
<accession>A0ABS0FTS7</accession>
<protein>
    <submittedName>
        <fullName evidence="1">Uncharacterized protein</fullName>
    </submittedName>
</protein>
<reference evidence="1 2" key="1">
    <citation type="submission" date="2020-10" db="EMBL/GenBank/DDBJ databases">
        <title>Genome sequences of Pseudomonas isolates.</title>
        <authorList>
            <person name="Wessels L."/>
            <person name="Reich F."/>
            <person name="Hammerl J."/>
        </authorList>
    </citation>
    <scope>NUCLEOTIDE SEQUENCE [LARGE SCALE GENOMIC DNA]</scope>
    <source>
        <strain evidence="1 2">20-MO00624-0</strain>
    </source>
</reference>
<comment type="caution">
    <text evidence="1">The sequence shown here is derived from an EMBL/GenBank/DDBJ whole genome shotgun (WGS) entry which is preliminary data.</text>
</comment>
<dbReference type="RefSeq" id="WP_196122426.1">
    <property type="nucleotide sequence ID" value="NZ_JADMCD010000022.1"/>
</dbReference>
<evidence type="ECO:0000313" key="1">
    <source>
        <dbReference type="EMBL" id="MBF8643767.1"/>
    </source>
</evidence>
<sequence length="98" mass="11194">MGALESVDNFEDRTIVYAKIFGNKFSIGINPIVIDGEMRGLCKIWQYDETDSKRIVEFFYLGLEGDIMEQSGKVILNKDIEEFEYVLLCNILCAVLSD</sequence>
<organism evidence="1 2">
    <name type="scientific">Pseudomonas luteola</name>
    <dbReference type="NCBI Taxonomy" id="47886"/>
    <lineage>
        <taxon>Bacteria</taxon>
        <taxon>Pseudomonadati</taxon>
        <taxon>Pseudomonadota</taxon>
        <taxon>Gammaproteobacteria</taxon>
        <taxon>Pseudomonadales</taxon>
        <taxon>Pseudomonadaceae</taxon>
        <taxon>Pseudomonas</taxon>
    </lineage>
</organism>
<name>A0ABS0FTS7_PSELU</name>
<gene>
    <name evidence="1" type="ORF">IRZ65_24245</name>
</gene>
<dbReference type="Proteomes" id="UP000626180">
    <property type="component" value="Unassembled WGS sequence"/>
</dbReference>
<keyword evidence="2" id="KW-1185">Reference proteome</keyword>